<name>A0AAE2RSV6_CLOBE</name>
<dbReference type="PANTHER" id="PTHR37166">
    <property type="entry name" value="PROTEIN FLAG"/>
    <property type="match status" value="1"/>
</dbReference>
<reference evidence="2" key="1">
    <citation type="submission" date="2020-11" db="EMBL/GenBank/DDBJ databases">
        <authorList>
            <person name="Thieme N."/>
            <person name="Liebl W."/>
            <person name="Zverlov V."/>
        </authorList>
    </citation>
    <scope>NUCLEOTIDE SEQUENCE</scope>
    <source>
        <strain evidence="2">NT08</strain>
    </source>
</reference>
<dbReference type="InterPro" id="IPR005186">
    <property type="entry name" value="FlaG"/>
</dbReference>
<evidence type="ECO:0000256" key="1">
    <source>
        <dbReference type="SAM" id="Coils"/>
    </source>
</evidence>
<keyword evidence="2" id="KW-0282">Flagellum</keyword>
<accession>A0AAE2RSV6</accession>
<dbReference type="EMBL" id="JADOEF010000001">
    <property type="protein sequence ID" value="MBF7808949.1"/>
    <property type="molecule type" value="Genomic_DNA"/>
</dbReference>
<protein>
    <submittedName>
        <fullName evidence="2">Flagellar protein FlaG</fullName>
    </submittedName>
</protein>
<feature type="coiled-coil region" evidence="1">
    <location>
        <begin position="30"/>
        <end position="62"/>
    </location>
</feature>
<proteinExistence type="predicted"/>
<comment type="caution">
    <text evidence="2">The sequence shown here is derived from an EMBL/GenBank/DDBJ whole genome shotgun (WGS) entry which is preliminary data.</text>
</comment>
<organism evidence="2 3">
    <name type="scientific">Clostridium beijerinckii</name>
    <name type="common">Clostridium MP</name>
    <dbReference type="NCBI Taxonomy" id="1520"/>
    <lineage>
        <taxon>Bacteria</taxon>
        <taxon>Bacillati</taxon>
        <taxon>Bacillota</taxon>
        <taxon>Clostridia</taxon>
        <taxon>Eubacteriales</taxon>
        <taxon>Clostridiaceae</taxon>
        <taxon>Clostridium</taxon>
    </lineage>
</organism>
<dbReference type="OMA" id="KYTRLEF"/>
<gene>
    <name evidence="2" type="ORF">IS491_09795</name>
</gene>
<dbReference type="AlphaFoldDB" id="A0AAE2RSV6"/>
<keyword evidence="2" id="KW-0966">Cell projection</keyword>
<dbReference type="RefSeq" id="WP_012060451.1">
    <property type="nucleotide sequence ID" value="NZ_CP073279.1"/>
</dbReference>
<dbReference type="SUPFAM" id="SSF160214">
    <property type="entry name" value="FlaG-like"/>
    <property type="match status" value="1"/>
</dbReference>
<dbReference type="Pfam" id="PF03646">
    <property type="entry name" value="FlaG"/>
    <property type="match status" value="1"/>
</dbReference>
<dbReference type="Gene3D" id="3.30.160.170">
    <property type="entry name" value="FlaG-like"/>
    <property type="match status" value="1"/>
</dbReference>
<dbReference type="PANTHER" id="PTHR37166:SF1">
    <property type="entry name" value="PROTEIN FLAG"/>
    <property type="match status" value="1"/>
</dbReference>
<sequence>MDVNAIGNNINIYNNVSQYSNNSPIDNNSGTIAERKVEKEEIEIKQNENQVDKKELDKAIKKMNKFLEDDKTHAEVAIHKDLGTLIVKIVNDETKDVVLEVPSEKFLDMIAYMCKQVGLLDKKA</sequence>
<evidence type="ECO:0000313" key="2">
    <source>
        <dbReference type="EMBL" id="MBF7808949.1"/>
    </source>
</evidence>
<keyword evidence="2" id="KW-0969">Cilium</keyword>
<dbReference type="InterPro" id="IPR035924">
    <property type="entry name" value="FlaG-like_sf"/>
</dbReference>
<keyword evidence="1" id="KW-0175">Coiled coil</keyword>
<evidence type="ECO:0000313" key="3">
    <source>
        <dbReference type="Proteomes" id="UP000631418"/>
    </source>
</evidence>
<dbReference type="Proteomes" id="UP000631418">
    <property type="component" value="Unassembled WGS sequence"/>
</dbReference>